<evidence type="ECO:0000256" key="5">
    <source>
        <dbReference type="ARBA" id="ARBA00022692"/>
    </source>
</evidence>
<evidence type="ECO:0000256" key="8">
    <source>
        <dbReference type="ARBA" id="ARBA00022837"/>
    </source>
</evidence>
<feature type="region of interest" description="Disordered" evidence="15">
    <location>
        <begin position="814"/>
        <end position="865"/>
    </location>
</feature>
<keyword evidence="9" id="KW-0442">Lipid degradation</keyword>
<dbReference type="InterPro" id="IPR029058">
    <property type="entry name" value="AB_hydrolase_fold"/>
</dbReference>
<reference evidence="17" key="1">
    <citation type="submission" date="2020-01" db="EMBL/GenBank/DDBJ databases">
        <title>Genome Sequencing of Three Apophysomyces-Like Fungal Strains Confirms a Novel Fungal Genus in the Mucoromycota with divergent Burkholderia-like Endosymbiotic Bacteria.</title>
        <authorList>
            <person name="Stajich J.E."/>
            <person name="Macias A.M."/>
            <person name="Carter-House D."/>
            <person name="Lovett B."/>
            <person name="Kasson L.R."/>
            <person name="Berry K."/>
            <person name="Grigoriev I."/>
            <person name="Chang Y."/>
            <person name="Spatafora J."/>
            <person name="Kasson M.T."/>
        </authorList>
    </citation>
    <scope>NUCLEOTIDE SEQUENCE</scope>
    <source>
        <strain evidence="17">NRRL A-21654</strain>
    </source>
</reference>
<proteinExistence type="predicted"/>
<evidence type="ECO:0000256" key="11">
    <source>
        <dbReference type="ARBA" id="ARBA00023098"/>
    </source>
</evidence>
<accession>A0A8H7BPB1</accession>
<comment type="caution">
    <text evidence="17">The sequence shown here is derived from an EMBL/GenBank/DDBJ whole genome shotgun (WGS) entry which is preliminary data.</text>
</comment>
<dbReference type="PANTHER" id="PTHR45792">
    <property type="entry name" value="DIACYLGLYCEROL LIPASE HOMOLOG-RELATED"/>
    <property type="match status" value="1"/>
</dbReference>
<feature type="compositionally biased region" description="Polar residues" evidence="15">
    <location>
        <begin position="842"/>
        <end position="865"/>
    </location>
</feature>
<evidence type="ECO:0000256" key="4">
    <source>
        <dbReference type="ARBA" id="ARBA00022553"/>
    </source>
</evidence>
<feature type="compositionally biased region" description="Pro residues" evidence="15">
    <location>
        <begin position="21"/>
        <end position="33"/>
    </location>
</feature>
<dbReference type="PROSITE" id="PS50004">
    <property type="entry name" value="C2"/>
    <property type="match status" value="1"/>
</dbReference>
<evidence type="ECO:0000256" key="6">
    <source>
        <dbReference type="ARBA" id="ARBA00022723"/>
    </source>
</evidence>
<organism evidence="17 18">
    <name type="scientific">Apophysomyces ossiformis</name>
    <dbReference type="NCBI Taxonomy" id="679940"/>
    <lineage>
        <taxon>Eukaryota</taxon>
        <taxon>Fungi</taxon>
        <taxon>Fungi incertae sedis</taxon>
        <taxon>Mucoromycota</taxon>
        <taxon>Mucoromycotina</taxon>
        <taxon>Mucoromycetes</taxon>
        <taxon>Mucorales</taxon>
        <taxon>Mucorineae</taxon>
        <taxon>Mucoraceae</taxon>
        <taxon>Apophysomyces</taxon>
    </lineage>
</organism>
<protein>
    <recommendedName>
        <fullName evidence="14">sn-1-specific diacylglycerol lipase</fullName>
        <ecNumber evidence="14">3.1.1.116</ecNumber>
    </recommendedName>
</protein>
<keyword evidence="12" id="KW-0472">Membrane</keyword>
<keyword evidence="6" id="KW-0479">Metal-binding</keyword>
<dbReference type="CDD" id="cd00030">
    <property type="entry name" value="C2"/>
    <property type="match status" value="1"/>
</dbReference>
<dbReference type="GO" id="GO:0016298">
    <property type="term" value="F:lipase activity"/>
    <property type="evidence" value="ECO:0007669"/>
    <property type="project" value="TreeGrafter"/>
</dbReference>
<dbReference type="AlphaFoldDB" id="A0A8H7BPB1"/>
<evidence type="ECO:0000259" key="16">
    <source>
        <dbReference type="PROSITE" id="PS50004"/>
    </source>
</evidence>
<evidence type="ECO:0000256" key="15">
    <source>
        <dbReference type="SAM" id="MobiDB-lite"/>
    </source>
</evidence>
<name>A0A8H7BPB1_9FUNG</name>
<evidence type="ECO:0000256" key="2">
    <source>
        <dbReference type="ARBA" id="ARBA00004651"/>
    </source>
</evidence>
<evidence type="ECO:0000256" key="14">
    <source>
        <dbReference type="ARBA" id="ARBA00026104"/>
    </source>
</evidence>
<dbReference type="InterPro" id="IPR002921">
    <property type="entry name" value="Fungal_lipase-type"/>
</dbReference>
<keyword evidence="18" id="KW-1185">Reference proteome</keyword>
<sequence length="938" mass="105723">MSATSRASSKLHFQEHKTPPAASPHKPPLPPHAAPLVSQPAPPPSTVPSRRLSLPNLVQLKEEWACRESLQSNSLPPGKLQIDLLNVRSDVNVKRPLMRLRMGSQHYFSSRSKDTNGNWNEGFLFTVSYHNQLFDMIEFDLYDKRKGWRSKTKHIGKAKLKIARLKGRDEVFLTFLPMYEYHIRRYLPAHIQLPHNFLKSHMPTMPKFTNNTRSFQQNSSHLHYQQHPSHRKNSMTPYIGSIQIRVRYVFQKASEPHSEELMPVYLPFNRTGEFDTYSIASSRVDRSTLASKKSRNSTTSVHSSSSSNLSSSTTYSEHSNHNEDGFHDAVEPHLIYVDNLRSIQLSDSPQDSSSTSSTSGSNPVRSESTVELMFERSLKNELGQSNDSGSRKGGSLDMDQYGFSQWDVDNRSINTAKEKEGSDGASIRSHNFGDKNFAFKWMNESFEEVALSHPSLDRMIGLVVSPQTRTLLRAVVKMANAFGQGFKITGMQLLSSLSLLQTFYADTARPPPAEKIADLQFVDEAYYFLGHAIIAYGWRGLSYLGDYAKYLKDVMKTKSNKEAIVRFLKIPPEDLLGYEYGLRKGAVFQPSYFVSVDRLHEAVVLGIRGTWSLYDCITDLVCEYRPWKGGLVHSGMLASAQWFFTRIIPQIFHYVHEQAKSERSLISSFIITGHSLGAGTAALLTMMVADHIEELRQLSGNPNFKVHCYAYAPVASVSLEISEKYKDYIDSFVCHDDLVGHLSYGTATCAKELIMDTLIAVDGLGGSSKVTSNDELRRACFDIIQARREEIFHSSEPRYPLLYIPGQVYQFRRTPKSKTESDCPAVRPRASSGTAHRKPSRNLPSSQSEPVLLGQSSSNNDSNNETFTLHKSSALISEEVLISKTCLEDHMLVTYLNAFQQVRQDCMRPASSKKEAREQSVESHVPSIRIEDPEGKLV</sequence>
<keyword evidence="10" id="KW-1133">Transmembrane helix</keyword>
<dbReference type="PANTHER" id="PTHR45792:SF8">
    <property type="entry name" value="DIACYLGLYCEROL LIPASE-ALPHA"/>
    <property type="match status" value="1"/>
</dbReference>
<feature type="compositionally biased region" description="Basic and acidic residues" evidence="15">
    <location>
        <begin position="929"/>
        <end position="938"/>
    </location>
</feature>
<evidence type="ECO:0000256" key="3">
    <source>
        <dbReference type="ARBA" id="ARBA00022475"/>
    </source>
</evidence>
<dbReference type="OrthoDB" id="438440at2759"/>
<dbReference type="EC" id="3.1.1.116" evidence="14"/>
<dbReference type="InterPro" id="IPR052214">
    <property type="entry name" value="DAG_Lipase-Related"/>
</dbReference>
<dbReference type="SUPFAM" id="SSF49562">
    <property type="entry name" value="C2 domain (Calcium/lipid-binding domain, CaLB)"/>
    <property type="match status" value="1"/>
</dbReference>
<evidence type="ECO:0000313" key="18">
    <source>
        <dbReference type="Proteomes" id="UP000605846"/>
    </source>
</evidence>
<dbReference type="CDD" id="cd00519">
    <property type="entry name" value="Lipase_3"/>
    <property type="match status" value="1"/>
</dbReference>
<comment type="subcellular location">
    <subcellularLocation>
        <location evidence="2">Cell membrane</location>
        <topology evidence="2">Multi-pass membrane protein</topology>
    </subcellularLocation>
</comment>
<keyword evidence="7" id="KW-0378">Hydrolase</keyword>
<feature type="region of interest" description="Disordered" evidence="15">
    <location>
        <begin position="909"/>
        <end position="938"/>
    </location>
</feature>
<dbReference type="Pfam" id="PF00168">
    <property type="entry name" value="C2"/>
    <property type="match status" value="1"/>
</dbReference>
<gene>
    <name evidence="17" type="ORF">EC973_001220</name>
</gene>
<dbReference type="GO" id="GO:0019369">
    <property type="term" value="P:arachidonate metabolic process"/>
    <property type="evidence" value="ECO:0007669"/>
    <property type="project" value="TreeGrafter"/>
</dbReference>
<comment type="catalytic activity">
    <reaction evidence="13">
        <text>a 1,2-diacyl-sn-glycerol + H2O = a 2-acylglycerol + a fatty acid + H(+)</text>
        <dbReference type="Rhea" id="RHEA:33275"/>
        <dbReference type="ChEBI" id="CHEBI:15377"/>
        <dbReference type="ChEBI" id="CHEBI:15378"/>
        <dbReference type="ChEBI" id="CHEBI:17389"/>
        <dbReference type="ChEBI" id="CHEBI:17815"/>
        <dbReference type="ChEBI" id="CHEBI:28868"/>
        <dbReference type="EC" id="3.1.1.116"/>
    </reaction>
    <physiologicalReaction direction="left-to-right" evidence="13">
        <dbReference type="Rhea" id="RHEA:33276"/>
    </physiologicalReaction>
</comment>
<evidence type="ECO:0000256" key="1">
    <source>
        <dbReference type="ARBA" id="ARBA00001913"/>
    </source>
</evidence>
<evidence type="ECO:0000256" key="13">
    <source>
        <dbReference type="ARBA" id="ARBA00024531"/>
    </source>
</evidence>
<feature type="compositionally biased region" description="Low complexity" evidence="15">
    <location>
        <begin position="296"/>
        <end position="317"/>
    </location>
</feature>
<feature type="region of interest" description="Disordered" evidence="15">
    <location>
        <begin position="1"/>
        <end position="50"/>
    </location>
</feature>
<keyword evidence="4" id="KW-0597">Phosphoprotein</keyword>
<dbReference type="InterPro" id="IPR000008">
    <property type="entry name" value="C2_dom"/>
</dbReference>
<evidence type="ECO:0000256" key="12">
    <source>
        <dbReference type="ARBA" id="ARBA00023136"/>
    </source>
</evidence>
<feature type="region of interest" description="Disordered" evidence="15">
    <location>
        <begin position="285"/>
        <end position="326"/>
    </location>
</feature>
<evidence type="ECO:0000256" key="10">
    <source>
        <dbReference type="ARBA" id="ARBA00022989"/>
    </source>
</evidence>
<evidence type="ECO:0000256" key="7">
    <source>
        <dbReference type="ARBA" id="ARBA00022801"/>
    </source>
</evidence>
<dbReference type="Pfam" id="PF01764">
    <property type="entry name" value="Lipase_3"/>
    <property type="match status" value="1"/>
</dbReference>
<dbReference type="Proteomes" id="UP000605846">
    <property type="component" value="Unassembled WGS sequence"/>
</dbReference>
<dbReference type="InterPro" id="IPR035892">
    <property type="entry name" value="C2_domain_sf"/>
</dbReference>
<dbReference type="SUPFAM" id="SSF53474">
    <property type="entry name" value="alpha/beta-Hydrolases"/>
    <property type="match status" value="1"/>
</dbReference>
<keyword evidence="3" id="KW-1003">Cell membrane</keyword>
<keyword evidence="11" id="KW-0443">Lipid metabolism</keyword>
<feature type="compositionally biased region" description="Basic and acidic residues" evidence="15">
    <location>
        <begin position="912"/>
        <end position="921"/>
    </location>
</feature>
<dbReference type="GO" id="GO:0046340">
    <property type="term" value="P:diacylglycerol catabolic process"/>
    <property type="evidence" value="ECO:0007669"/>
    <property type="project" value="TreeGrafter"/>
</dbReference>
<feature type="compositionally biased region" description="Low complexity" evidence="15">
    <location>
        <begin position="345"/>
        <end position="366"/>
    </location>
</feature>
<dbReference type="GO" id="GO:0005886">
    <property type="term" value="C:plasma membrane"/>
    <property type="evidence" value="ECO:0007669"/>
    <property type="project" value="UniProtKB-SubCell"/>
</dbReference>
<keyword evidence="5" id="KW-0812">Transmembrane</keyword>
<dbReference type="EMBL" id="JABAYA010000126">
    <property type="protein sequence ID" value="KAF7724201.1"/>
    <property type="molecule type" value="Genomic_DNA"/>
</dbReference>
<dbReference type="GO" id="GO:0046872">
    <property type="term" value="F:metal ion binding"/>
    <property type="evidence" value="ECO:0007669"/>
    <property type="project" value="UniProtKB-KW"/>
</dbReference>
<comment type="cofactor">
    <cofactor evidence="1">
        <name>Ca(2+)</name>
        <dbReference type="ChEBI" id="CHEBI:29108"/>
    </cofactor>
</comment>
<feature type="region of interest" description="Disordered" evidence="15">
    <location>
        <begin position="345"/>
        <end position="370"/>
    </location>
</feature>
<dbReference type="Gene3D" id="3.40.50.1820">
    <property type="entry name" value="alpha/beta hydrolase"/>
    <property type="match status" value="1"/>
</dbReference>
<feature type="domain" description="C2" evidence="16">
    <location>
        <begin position="59"/>
        <end position="175"/>
    </location>
</feature>
<evidence type="ECO:0000313" key="17">
    <source>
        <dbReference type="EMBL" id="KAF7724201.1"/>
    </source>
</evidence>
<keyword evidence="8" id="KW-0106">Calcium</keyword>
<evidence type="ECO:0000256" key="9">
    <source>
        <dbReference type="ARBA" id="ARBA00022963"/>
    </source>
</evidence>